<dbReference type="Gene3D" id="3.20.20.60">
    <property type="entry name" value="Phosphoenolpyruvate-binding domains"/>
    <property type="match status" value="1"/>
</dbReference>
<dbReference type="Pfam" id="PF03328">
    <property type="entry name" value="HpcH_HpaI"/>
    <property type="match status" value="1"/>
</dbReference>
<evidence type="ECO:0000256" key="3">
    <source>
        <dbReference type="ARBA" id="ARBA00023239"/>
    </source>
</evidence>
<organism evidence="5">
    <name type="scientific">Caldilineaceae bacterium SB0662_bin_9</name>
    <dbReference type="NCBI Taxonomy" id="2605258"/>
    <lineage>
        <taxon>Bacteria</taxon>
        <taxon>Bacillati</taxon>
        <taxon>Chloroflexota</taxon>
        <taxon>Caldilineae</taxon>
        <taxon>Caldilineales</taxon>
        <taxon>Caldilineaceae</taxon>
    </lineage>
</organism>
<dbReference type="GO" id="GO:0046872">
    <property type="term" value="F:metal ion binding"/>
    <property type="evidence" value="ECO:0007669"/>
    <property type="project" value="UniProtKB-KW"/>
</dbReference>
<evidence type="ECO:0000256" key="2">
    <source>
        <dbReference type="ARBA" id="ARBA00022723"/>
    </source>
</evidence>
<dbReference type="GO" id="GO:0016832">
    <property type="term" value="F:aldehyde-lyase activity"/>
    <property type="evidence" value="ECO:0007669"/>
    <property type="project" value="TreeGrafter"/>
</dbReference>
<dbReference type="SUPFAM" id="SSF51621">
    <property type="entry name" value="Phosphoenolpyruvate/pyruvate domain"/>
    <property type="match status" value="1"/>
</dbReference>
<evidence type="ECO:0000256" key="1">
    <source>
        <dbReference type="ARBA" id="ARBA00005568"/>
    </source>
</evidence>
<evidence type="ECO:0000313" key="5">
    <source>
        <dbReference type="EMBL" id="MYD90707.1"/>
    </source>
</evidence>
<dbReference type="PANTHER" id="PTHR30502:SF0">
    <property type="entry name" value="PHOSPHOENOLPYRUVATE CARBOXYLASE FAMILY PROTEIN"/>
    <property type="match status" value="1"/>
</dbReference>
<name>A0A6B1DUI1_9CHLR</name>
<dbReference type="PANTHER" id="PTHR30502">
    <property type="entry name" value="2-KETO-3-DEOXY-L-RHAMNONATE ALDOLASE"/>
    <property type="match status" value="1"/>
</dbReference>
<protein>
    <recommendedName>
        <fullName evidence="4">HpcH/HpaI aldolase/citrate lyase domain-containing protein</fullName>
    </recommendedName>
</protein>
<dbReference type="GO" id="GO:0005737">
    <property type="term" value="C:cytoplasm"/>
    <property type="evidence" value="ECO:0007669"/>
    <property type="project" value="TreeGrafter"/>
</dbReference>
<reference evidence="5" key="1">
    <citation type="submission" date="2019-09" db="EMBL/GenBank/DDBJ databases">
        <title>Characterisation of the sponge microbiome using genome-centric metagenomics.</title>
        <authorList>
            <person name="Engelberts J.P."/>
            <person name="Robbins S.J."/>
            <person name="De Goeij J.M."/>
            <person name="Aranda M."/>
            <person name="Bell S.C."/>
            <person name="Webster N.S."/>
        </authorList>
    </citation>
    <scope>NUCLEOTIDE SEQUENCE</scope>
    <source>
        <strain evidence="5">SB0662_bin_9</strain>
    </source>
</reference>
<feature type="domain" description="HpcH/HpaI aldolase/citrate lyase" evidence="4">
    <location>
        <begin position="100"/>
        <end position="266"/>
    </location>
</feature>
<dbReference type="InterPro" id="IPR040442">
    <property type="entry name" value="Pyrv_kinase-like_dom_sf"/>
</dbReference>
<evidence type="ECO:0000259" key="4">
    <source>
        <dbReference type="Pfam" id="PF03328"/>
    </source>
</evidence>
<keyword evidence="3" id="KW-0456">Lyase</keyword>
<comment type="similarity">
    <text evidence="1">Belongs to the HpcH/HpaI aldolase family.</text>
</comment>
<accession>A0A6B1DUI1</accession>
<proteinExistence type="inferred from homology"/>
<dbReference type="EMBL" id="VXPY01000074">
    <property type="protein sequence ID" value="MYD90707.1"/>
    <property type="molecule type" value="Genomic_DNA"/>
</dbReference>
<dbReference type="InterPro" id="IPR015813">
    <property type="entry name" value="Pyrv/PenolPyrv_kinase-like_dom"/>
</dbReference>
<keyword evidence="2" id="KW-0479">Metal-binding</keyword>
<gene>
    <name evidence="5" type="ORF">F4Y08_10295</name>
</gene>
<dbReference type="InterPro" id="IPR005000">
    <property type="entry name" value="Aldolase/citrate-lyase_domain"/>
</dbReference>
<dbReference type="InterPro" id="IPR050251">
    <property type="entry name" value="HpcH-HpaI_aldolase"/>
</dbReference>
<comment type="caution">
    <text evidence="5">The sequence shown here is derived from an EMBL/GenBank/DDBJ whole genome shotgun (WGS) entry which is preliminary data.</text>
</comment>
<sequence length="292" mass="30906">MTINKAVDLLKAGQPVFCTGVSELSYASGQAAAGTWADMIRINMEHGLFDIRALDEFMRGLLDSGPTASGHLTPAIMVELPVLGHSADAVYANAWQFQQLLARGVHALLLCHAEVPEAVAAYIECCRYSYHKQGVGAGLKMGTRGAGAQAGAGARWGVSGPEYIELADPWPLNPDGQLLLGIKIENQAALANAEASAAVPGLSFAEWGPGDMGLSFGHLDAHDPPYPPEMWAARNRVKDALAAHGVPFFEGQFSAENACDRFDEGVVIFASSDTHKDIAATVRAHAGRTMPV</sequence>
<dbReference type="AlphaFoldDB" id="A0A6B1DUI1"/>